<evidence type="ECO:0000259" key="3">
    <source>
        <dbReference type="Pfam" id="PF00535"/>
    </source>
</evidence>
<protein>
    <submittedName>
        <fullName evidence="4">Glycosyltransferase</fullName>
    </submittedName>
</protein>
<dbReference type="PANTHER" id="PTHR22916:SF3">
    <property type="entry name" value="UDP-GLCNAC:BETAGAL BETA-1,3-N-ACETYLGLUCOSAMINYLTRANSFERASE-LIKE PROTEIN 1"/>
    <property type="match status" value="1"/>
</dbReference>
<comment type="similarity">
    <text evidence="1">Belongs to the glycosyltransferase 2 family.</text>
</comment>
<dbReference type="InterPro" id="IPR029044">
    <property type="entry name" value="Nucleotide-diphossugar_trans"/>
</dbReference>
<dbReference type="RefSeq" id="WP_155218883.1">
    <property type="nucleotide sequence ID" value="NZ_WNHB01000013.1"/>
</dbReference>
<dbReference type="SUPFAM" id="SSF53448">
    <property type="entry name" value="Nucleotide-diphospho-sugar transferases"/>
    <property type="match status" value="1"/>
</dbReference>
<keyword evidence="2" id="KW-0472">Membrane</keyword>
<dbReference type="GO" id="GO:0016758">
    <property type="term" value="F:hexosyltransferase activity"/>
    <property type="evidence" value="ECO:0007669"/>
    <property type="project" value="UniProtKB-ARBA"/>
</dbReference>
<keyword evidence="4" id="KW-0808">Transferase</keyword>
<dbReference type="CDD" id="cd00761">
    <property type="entry name" value="Glyco_tranf_GTA_type"/>
    <property type="match status" value="1"/>
</dbReference>
<keyword evidence="2" id="KW-0812">Transmembrane</keyword>
<dbReference type="EMBL" id="WNHB01000013">
    <property type="protein sequence ID" value="MTT32162.1"/>
    <property type="molecule type" value="Genomic_DNA"/>
</dbReference>
<dbReference type="InterPro" id="IPR001173">
    <property type="entry name" value="Glyco_trans_2-like"/>
</dbReference>
<comment type="caution">
    <text evidence="4">The sequence shown here is derived from an EMBL/GenBank/DDBJ whole genome shotgun (WGS) entry which is preliminary data.</text>
</comment>
<organism evidence="4 5">
    <name type="scientific">Terrilactibacillus tamarindi</name>
    <dbReference type="NCBI Taxonomy" id="2599694"/>
    <lineage>
        <taxon>Bacteria</taxon>
        <taxon>Bacillati</taxon>
        <taxon>Bacillota</taxon>
        <taxon>Bacilli</taxon>
        <taxon>Bacillales</taxon>
        <taxon>Bacillaceae</taxon>
        <taxon>Terrilactibacillus</taxon>
    </lineage>
</organism>
<reference evidence="4 5" key="1">
    <citation type="submission" date="2019-11" db="EMBL/GenBank/DDBJ databases">
        <title>Terrilactibacillus tamarindus sp. nov. BCM23-1 isolated from bark of Tamarindus indica.</title>
        <authorList>
            <person name="Kingkaew E."/>
            <person name="Tanasupawat S."/>
        </authorList>
    </citation>
    <scope>NUCLEOTIDE SEQUENCE [LARGE SCALE GENOMIC DNA]</scope>
    <source>
        <strain evidence="4 5">BCM23-1</strain>
    </source>
</reference>
<evidence type="ECO:0000313" key="5">
    <source>
        <dbReference type="Proteomes" id="UP000440978"/>
    </source>
</evidence>
<feature type="transmembrane region" description="Helical" evidence="2">
    <location>
        <begin position="290"/>
        <end position="308"/>
    </location>
</feature>
<evidence type="ECO:0000256" key="1">
    <source>
        <dbReference type="ARBA" id="ARBA00006739"/>
    </source>
</evidence>
<gene>
    <name evidence="4" type="ORF">GMB86_09090</name>
</gene>
<keyword evidence="2" id="KW-1133">Transmembrane helix</keyword>
<evidence type="ECO:0000256" key="2">
    <source>
        <dbReference type="SAM" id="Phobius"/>
    </source>
</evidence>
<dbReference type="Proteomes" id="UP000440978">
    <property type="component" value="Unassembled WGS sequence"/>
</dbReference>
<evidence type="ECO:0000313" key="4">
    <source>
        <dbReference type="EMBL" id="MTT32162.1"/>
    </source>
</evidence>
<proteinExistence type="inferred from homology"/>
<sequence>MIILDQSTKISVIIPTYNREKLLYGAINSLKDQTYNNIEIIIVDDCSNDNTEQMVMEEKLKDHRIVYVKHNKNMGAPQARNTGISKSTGEFIAFLDSDDQWLPSKLEKQMKIFQKKKKVGVVYTGIINVSNNGIRNKTTPKFNGQILNELLIRNCVGTTSTVMIRKNLLVKTGGFDSNLPSCQDWDLWVRLAQISNFDFVDESLVVFNEHDGDRITTNIKSVLDGHIRFYEKYDYLIEKLEKKTYCLSQFNLAKIIIRTGIVDQNKLIIKKGRAFLRKSFKKDSFFVKSYILYFSTFVNLGILYKLYFITKKNTSSFTSVKSKREI</sequence>
<dbReference type="Gene3D" id="3.90.550.10">
    <property type="entry name" value="Spore Coat Polysaccharide Biosynthesis Protein SpsA, Chain A"/>
    <property type="match status" value="1"/>
</dbReference>
<accession>A0A6N8CPW8</accession>
<dbReference type="AlphaFoldDB" id="A0A6N8CPW8"/>
<name>A0A6N8CPW8_9BACI</name>
<keyword evidence="5" id="KW-1185">Reference proteome</keyword>
<feature type="domain" description="Glycosyltransferase 2-like" evidence="3">
    <location>
        <begin position="11"/>
        <end position="169"/>
    </location>
</feature>
<dbReference type="PANTHER" id="PTHR22916">
    <property type="entry name" value="GLYCOSYLTRANSFERASE"/>
    <property type="match status" value="1"/>
</dbReference>
<dbReference type="OrthoDB" id="9785185at2"/>
<dbReference type="Pfam" id="PF00535">
    <property type="entry name" value="Glycos_transf_2"/>
    <property type="match status" value="1"/>
</dbReference>